<evidence type="ECO:0000313" key="3">
    <source>
        <dbReference type="EMBL" id="KAH7351706.1"/>
    </source>
</evidence>
<keyword evidence="4" id="KW-1185">Reference proteome</keyword>
<dbReference type="GO" id="GO:0016790">
    <property type="term" value="F:thiolester hydrolase activity"/>
    <property type="evidence" value="ECO:0007669"/>
    <property type="project" value="TreeGrafter"/>
</dbReference>
<accession>A0A8T2SHT1</accession>
<dbReference type="InterPro" id="IPR029058">
    <property type="entry name" value="AB_hydrolase_fold"/>
</dbReference>
<dbReference type="Proteomes" id="UP000825935">
    <property type="component" value="Chromosome 19"/>
</dbReference>
<sequence>MANQISFLVVCFVVLALSSVSYSLPFVVLHGLGDQCKNVGMDRFTQSLSKFSGEKGFCIEIGDGSHDSWFAPVTQQVDSVCETVKSLPELQSGYNLVGLSQGNVIGRGVIEWCDGAPPVHNMISLGGPHAGTASVPLCGTGTFCVIANLLIGLGVYTSYVQEHLGPAGYVKIPTDLEAYSKGCKFLPKLNNELEEFKNSTYKERFTGLSQLVLIMFENDKVLIPKETAWFGFYEENNFKTILSANETDLYKDDWIGLRALNEAGKVTWLSLPGGHLHITEAEMMTHIVPYLVDPFKTIKQYGQS</sequence>
<dbReference type="PANTHER" id="PTHR11247:SF8">
    <property type="entry name" value="PALMITOYL-PROTEIN THIOESTERASE 1"/>
    <property type="match status" value="1"/>
</dbReference>
<dbReference type="SUPFAM" id="SSF53474">
    <property type="entry name" value="alpha/beta-Hydrolases"/>
    <property type="match status" value="1"/>
</dbReference>
<name>A0A8T2SHT1_CERRI</name>
<dbReference type="PANTHER" id="PTHR11247">
    <property type="entry name" value="PALMITOYL-PROTEIN THIOESTERASE/DOLICHYLDIPHOSPHATASE 1"/>
    <property type="match status" value="1"/>
</dbReference>
<evidence type="ECO:0000256" key="2">
    <source>
        <dbReference type="SAM" id="SignalP"/>
    </source>
</evidence>
<reference evidence="3" key="1">
    <citation type="submission" date="2021-08" db="EMBL/GenBank/DDBJ databases">
        <title>WGS assembly of Ceratopteris richardii.</title>
        <authorList>
            <person name="Marchant D.B."/>
            <person name="Chen G."/>
            <person name="Jenkins J."/>
            <person name="Shu S."/>
            <person name="Leebens-Mack J."/>
            <person name="Grimwood J."/>
            <person name="Schmutz J."/>
            <person name="Soltis P."/>
            <person name="Soltis D."/>
            <person name="Chen Z.-H."/>
        </authorList>
    </citation>
    <scope>NUCLEOTIDE SEQUENCE</scope>
    <source>
        <strain evidence="3">Whitten #5841</strain>
        <tissue evidence="3">Leaf</tissue>
    </source>
</reference>
<organism evidence="3 4">
    <name type="scientific">Ceratopteris richardii</name>
    <name type="common">Triangle waterfern</name>
    <dbReference type="NCBI Taxonomy" id="49495"/>
    <lineage>
        <taxon>Eukaryota</taxon>
        <taxon>Viridiplantae</taxon>
        <taxon>Streptophyta</taxon>
        <taxon>Embryophyta</taxon>
        <taxon>Tracheophyta</taxon>
        <taxon>Polypodiopsida</taxon>
        <taxon>Polypodiidae</taxon>
        <taxon>Polypodiales</taxon>
        <taxon>Pteridineae</taxon>
        <taxon>Pteridaceae</taxon>
        <taxon>Parkerioideae</taxon>
        <taxon>Ceratopteris</taxon>
    </lineage>
</organism>
<feature type="signal peptide" evidence="2">
    <location>
        <begin position="1"/>
        <end position="23"/>
    </location>
</feature>
<evidence type="ECO:0000256" key="1">
    <source>
        <dbReference type="ARBA" id="ARBA00022801"/>
    </source>
</evidence>
<dbReference type="OrthoDB" id="10263094at2759"/>
<evidence type="ECO:0008006" key="5">
    <source>
        <dbReference type="Google" id="ProtNLM"/>
    </source>
</evidence>
<dbReference type="OMA" id="ILFQANY"/>
<dbReference type="AlphaFoldDB" id="A0A8T2SHT1"/>
<dbReference type="Pfam" id="PF02089">
    <property type="entry name" value="Palm_thioest"/>
    <property type="match status" value="1"/>
</dbReference>
<evidence type="ECO:0000313" key="4">
    <source>
        <dbReference type="Proteomes" id="UP000825935"/>
    </source>
</evidence>
<keyword evidence="1" id="KW-0378">Hydrolase</keyword>
<proteinExistence type="predicted"/>
<dbReference type="Gene3D" id="3.40.50.1820">
    <property type="entry name" value="alpha/beta hydrolase"/>
    <property type="match status" value="1"/>
</dbReference>
<dbReference type="EMBL" id="CM035424">
    <property type="protein sequence ID" value="KAH7351706.1"/>
    <property type="molecule type" value="Genomic_DNA"/>
</dbReference>
<gene>
    <name evidence="3" type="ORF">KP509_19G011100</name>
</gene>
<keyword evidence="2" id="KW-0732">Signal</keyword>
<comment type="caution">
    <text evidence="3">The sequence shown here is derived from an EMBL/GenBank/DDBJ whole genome shotgun (WGS) entry which is preliminary data.</text>
</comment>
<feature type="chain" id="PRO_5035842460" description="Palmitoyl-protein thioesterase 1" evidence="2">
    <location>
        <begin position="24"/>
        <end position="304"/>
    </location>
</feature>
<protein>
    <recommendedName>
        <fullName evidence="5">Palmitoyl-protein thioesterase 1</fullName>
    </recommendedName>
</protein>